<dbReference type="AlphaFoldDB" id="A0A0N4VW01"/>
<reference evidence="3" key="1">
    <citation type="submission" date="2017-02" db="UniProtKB">
        <authorList>
            <consortium name="WormBaseParasite"/>
        </authorList>
    </citation>
    <scope>IDENTIFICATION</scope>
</reference>
<gene>
    <name evidence="1" type="ORF">HPLM_LOCUS1468</name>
</gene>
<organism evidence="3">
    <name type="scientific">Haemonchus placei</name>
    <name type="common">Barber's pole worm</name>
    <dbReference type="NCBI Taxonomy" id="6290"/>
    <lineage>
        <taxon>Eukaryota</taxon>
        <taxon>Metazoa</taxon>
        <taxon>Ecdysozoa</taxon>
        <taxon>Nematoda</taxon>
        <taxon>Chromadorea</taxon>
        <taxon>Rhabditida</taxon>
        <taxon>Rhabditina</taxon>
        <taxon>Rhabditomorpha</taxon>
        <taxon>Strongyloidea</taxon>
        <taxon>Trichostrongylidae</taxon>
        <taxon>Haemonchus</taxon>
    </lineage>
</organism>
<dbReference type="Proteomes" id="UP000268014">
    <property type="component" value="Unassembled WGS sequence"/>
</dbReference>
<name>A0A0N4VW01_HAEPC</name>
<keyword evidence="2" id="KW-1185">Reference proteome</keyword>
<dbReference type="WBParaSite" id="HPLM_0000147101-mRNA-1">
    <property type="protein sequence ID" value="HPLM_0000147101-mRNA-1"/>
    <property type="gene ID" value="HPLM_0000147101"/>
</dbReference>
<protein>
    <submittedName>
        <fullName evidence="1 3">Uncharacterized protein</fullName>
    </submittedName>
</protein>
<dbReference type="EMBL" id="UZAF01001946">
    <property type="protein sequence ID" value="VDO09691.1"/>
    <property type="molecule type" value="Genomic_DNA"/>
</dbReference>
<reference evidence="1 2" key="2">
    <citation type="submission" date="2018-11" db="EMBL/GenBank/DDBJ databases">
        <authorList>
            <consortium name="Pathogen Informatics"/>
        </authorList>
    </citation>
    <scope>NUCLEOTIDE SEQUENCE [LARGE SCALE GENOMIC DNA]</scope>
    <source>
        <strain evidence="1 2">MHpl1</strain>
    </source>
</reference>
<evidence type="ECO:0000313" key="1">
    <source>
        <dbReference type="EMBL" id="VDO09691.1"/>
    </source>
</evidence>
<evidence type="ECO:0000313" key="3">
    <source>
        <dbReference type="WBParaSite" id="HPLM_0000147101-mRNA-1"/>
    </source>
</evidence>
<proteinExistence type="predicted"/>
<evidence type="ECO:0000313" key="2">
    <source>
        <dbReference type="Proteomes" id="UP000268014"/>
    </source>
</evidence>
<sequence length="41" mass="4788">MVLRRSRFRRWSVSFAESVRRTMVRGGNSPLPEPLLLVTTK</sequence>
<accession>A0A0N4VW01</accession>